<dbReference type="Pfam" id="PF19087">
    <property type="entry name" value="DUF5776"/>
    <property type="match status" value="1"/>
</dbReference>
<evidence type="ECO:0000313" key="2">
    <source>
        <dbReference type="EMBL" id="MBO0441664.1"/>
    </source>
</evidence>
<keyword evidence="2" id="KW-0378">Hydrolase</keyword>
<organism evidence="2 3">
    <name type="scientific">Candidatus Enterococcus ikei</name>
    <dbReference type="NCBI Taxonomy" id="2815326"/>
    <lineage>
        <taxon>Bacteria</taxon>
        <taxon>Bacillati</taxon>
        <taxon>Bacillota</taxon>
        <taxon>Bacilli</taxon>
        <taxon>Lactobacillales</taxon>
        <taxon>Enterococcaceae</taxon>
        <taxon>Enterococcus</taxon>
    </lineage>
</organism>
<accession>A0ABS3H2A6</accession>
<reference evidence="2 3" key="1">
    <citation type="submission" date="2021-03" db="EMBL/GenBank/DDBJ databases">
        <title>Enterococcal diversity collection.</title>
        <authorList>
            <person name="Gilmore M.S."/>
            <person name="Schwartzman J."/>
            <person name="Van Tyne D."/>
            <person name="Martin M."/>
            <person name="Earl A.M."/>
            <person name="Manson A.L."/>
            <person name="Straub T."/>
            <person name="Salamzade R."/>
            <person name="Saavedra J."/>
            <person name="Lebreton F."/>
            <person name="Prichula J."/>
            <person name="Schaufler K."/>
            <person name="Gaca A."/>
            <person name="Sgardioli B."/>
            <person name="Wagenaar J."/>
            <person name="Strong T."/>
        </authorList>
    </citation>
    <scope>NUCLEOTIDE SEQUENCE [LARGE SCALE GENOMIC DNA]</scope>
    <source>
        <strain evidence="2 3">DIV0869a</strain>
    </source>
</reference>
<keyword evidence="3" id="KW-1185">Reference proteome</keyword>
<dbReference type="Proteomes" id="UP000664632">
    <property type="component" value="Unassembled WGS sequence"/>
</dbReference>
<proteinExistence type="predicted"/>
<feature type="non-terminal residue" evidence="2">
    <location>
        <position position="1"/>
    </location>
</feature>
<dbReference type="InterPro" id="IPR044081">
    <property type="entry name" value="DUF5776"/>
</dbReference>
<evidence type="ECO:0000313" key="3">
    <source>
        <dbReference type="Proteomes" id="UP000664632"/>
    </source>
</evidence>
<comment type="caution">
    <text evidence="2">The sequence shown here is derived from an EMBL/GenBank/DDBJ whole genome shotgun (WGS) entry which is preliminary data.</text>
</comment>
<dbReference type="EMBL" id="JAFLWD010000042">
    <property type="protein sequence ID" value="MBO0441664.1"/>
    <property type="molecule type" value="Genomic_DNA"/>
</dbReference>
<dbReference type="RefSeq" id="WP_242586891.1">
    <property type="nucleotide sequence ID" value="NZ_JAFLWD010000042.1"/>
</dbReference>
<protein>
    <submittedName>
        <fullName evidence="2">Glycosyl hydrolase family 25</fullName>
    </submittedName>
</protein>
<gene>
    <name evidence="2" type="ORF">JZO69_14960</name>
</gene>
<dbReference type="GO" id="GO:0016787">
    <property type="term" value="F:hydrolase activity"/>
    <property type="evidence" value="ECO:0007669"/>
    <property type="project" value="UniProtKB-KW"/>
</dbReference>
<sequence>TTNPGFVKIITDDFYYTSTDFSTRLEPITSGNIVEVLAIEFSDWGYPRLKCEKGYLSANKIYVEKFENTEDK</sequence>
<name>A0ABS3H2A6_9ENTE</name>
<evidence type="ECO:0000259" key="1">
    <source>
        <dbReference type="Pfam" id="PF19087"/>
    </source>
</evidence>
<feature type="domain" description="DUF5776" evidence="1">
    <location>
        <begin position="1"/>
        <end position="63"/>
    </location>
</feature>